<feature type="compositionally biased region" description="Polar residues" evidence="1">
    <location>
        <begin position="60"/>
        <end position="69"/>
    </location>
</feature>
<keyword evidence="3" id="KW-1185">Reference proteome</keyword>
<dbReference type="GeneID" id="98177068"/>
<feature type="compositionally biased region" description="Acidic residues" evidence="1">
    <location>
        <begin position="267"/>
        <end position="277"/>
    </location>
</feature>
<dbReference type="EMBL" id="BAAFSV010000003">
    <property type="protein sequence ID" value="GAB1316115.1"/>
    <property type="molecule type" value="Genomic_DNA"/>
</dbReference>
<dbReference type="Proteomes" id="UP001628179">
    <property type="component" value="Unassembled WGS sequence"/>
</dbReference>
<sequence>MKAPITHTNPPKPPPPQLDASALPTDRYPEWTHLPPDIHLAHCPQEASLPGVPKGGEWWQASSRPQSRSRVGAVKSRTRGGRQGNKRLEAWRRVQVKKKTATKKGYERRSPALCGRGYYCLLPVGGKTKRLGDGKERWLRLPKEVLDAVGGEPGRNGGKYYVLKGTGVRAWRKEPKSTRGSGVVGVLDDPVRDGRELAGTGDVLPSDRWRDGEMDMETARAGAGAAKRASKRRLRYEEGEREDGFTLDDISHEEPVYTVRMVAQRSEDEEGEIGDMGDEAKATSPLLGRTASDPVTDESGSESDSGWECEFLIDVDQVEAEGWVPIMVPEDEGGDDWMSLTGSWVLMRGPRETKRRFGARRLSGRKAT</sequence>
<organism evidence="2 3">
    <name type="scientific">Madurella fahalii</name>
    <dbReference type="NCBI Taxonomy" id="1157608"/>
    <lineage>
        <taxon>Eukaryota</taxon>
        <taxon>Fungi</taxon>
        <taxon>Dikarya</taxon>
        <taxon>Ascomycota</taxon>
        <taxon>Pezizomycotina</taxon>
        <taxon>Sordariomycetes</taxon>
        <taxon>Sordariomycetidae</taxon>
        <taxon>Sordariales</taxon>
        <taxon>Sordariales incertae sedis</taxon>
        <taxon>Madurella</taxon>
    </lineage>
</organism>
<proteinExistence type="predicted"/>
<comment type="caution">
    <text evidence="2">The sequence shown here is derived from an EMBL/GenBank/DDBJ whole genome shotgun (WGS) entry which is preliminary data.</text>
</comment>
<dbReference type="RefSeq" id="XP_070917846.1">
    <property type="nucleotide sequence ID" value="XM_071061745.1"/>
</dbReference>
<name>A0ABQ0GEB1_9PEZI</name>
<evidence type="ECO:0000313" key="3">
    <source>
        <dbReference type="Proteomes" id="UP001628179"/>
    </source>
</evidence>
<feature type="region of interest" description="Disordered" evidence="1">
    <location>
        <begin position="1"/>
        <end position="33"/>
    </location>
</feature>
<feature type="region of interest" description="Disordered" evidence="1">
    <location>
        <begin position="45"/>
        <end position="85"/>
    </location>
</feature>
<evidence type="ECO:0000256" key="1">
    <source>
        <dbReference type="SAM" id="MobiDB-lite"/>
    </source>
</evidence>
<protein>
    <submittedName>
        <fullName evidence="2">Uncharacterized protein</fullName>
    </submittedName>
</protein>
<feature type="region of interest" description="Disordered" evidence="1">
    <location>
        <begin position="173"/>
        <end position="230"/>
    </location>
</feature>
<evidence type="ECO:0000313" key="2">
    <source>
        <dbReference type="EMBL" id="GAB1316115.1"/>
    </source>
</evidence>
<gene>
    <name evidence="2" type="ORF">MFIFM68171_06325</name>
</gene>
<reference evidence="2 3" key="1">
    <citation type="submission" date="2024-09" db="EMBL/GenBank/DDBJ databases">
        <title>Itraconazole resistance in Madurella fahalii resulting from another homologue of gene encoding cytochrome P450 14-alpha sterol demethylase (CYP51).</title>
        <authorList>
            <person name="Yoshioka I."/>
            <person name="Fahal A.H."/>
            <person name="Kaneko S."/>
            <person name="Yaguchi T."/>
        </authorList>
    </citation>
    <scope>NUCLEOTIDE SEQUENCE [LARGE SCALE GENOMIC DNA]</scope>
    <source>
        <strain evidence="2 3">IFM 68171</strain>
    </source>
</reference>
<feature type="region of interest" description="Disordered" evidence="1">
    <location>
        <begin position="264"/>
        <end position="306"/>
    </location>
</feature>
<feature type="compositionally biased region" description="Acidic residues" evidence="1">
    <location>
        <begin position="295"/>
        <end position="306"/>
    </location>
</feature>
<accession>A0ABQ0GEB1</accession>